<name>A0A090WP46_9FLAO</name>
<protein>
    <submittedName>
        <fullName evidence="1">Uncharacterized protein</fullName>
    </submittedName>
</protein>
<dbReference type="AlphaFoldDB" id="A0A090WP46"/>
<dbReference type="EMBL" id="BBNR01000068">
    <property type="protein sequence ID" value="GAL69212.1"/>
    <property type="molecule type" value="Genomic_DNA"/>
</dbReference>
<proteinExistence type="predicted"/>
<evidence type="ECO:0000313" key="2">
    <source>
        <dbReference type="Proteomes" id="UP000029641"/>
    </source>
</evidence>
<evidence type="ECO:0000313" key="1">
    <source>
        <dbReference type="EMBL" id="GAL69212.1"/>
    </source>
</evidence>
<organism evidence="1 2">
    <name type="scientific">Jejuia pallidilutea</name>
    <dbReference type="NCBI Taxonomy" id="504487"/>
    <lineage>
        <taxon>Bacteria</taxon>
        <taxon>Pseudomonadati</taxon>
        <taxon>Bacteroidota</taxon>
        <taxon>Flavobacteriia</taxon>
        <taxon>Flavobacteriales</taxon>
        <taxon>Flavobacteriaceae</taxon>
        <taxon>Jejuia</taxon>
    </lineage>
</organism>
<accession>A0A090WP46</accession>
<comment type="caution">
    <text evidence="1">The sequence shown here is derived from an EMBL/GenBank/DDBJ whole genome shotgun (WGS) entry which is preliminary data.</text>
</comment>
<reference evidence="1 2" key="1">
    <citation type="journal article" date="2014" name="Genome Announc.">
        <title>Draft Genome Sequence of Marine Flavobacterium Jejuia pallidilutea Strain 11shimoA1 and Pigmentation Mutants.</title>
        <authorList>
            <person name="Takatani N."/>
            <person name="Nakanishi M."/>
            <person name="Meirelles P."/>
            <person name="Mino S."/>
            <person name="Suda W."/>
            <person name="Oshima K."/>
            <person name="Hattori M."/>
            <person name="Ohkuma M."/>
            <person name="Hosokawa M."/>
            <person name="Miyashita K."/>
            <person name="Thompson F.L."/>
            <person name="Niwa A."/>
            <person name="Sawabe T."/>
            <person name="Sawabe T."/>
        </authorList>
    </citation>
    <scope>NUCLEOTIDE SEQUENCE [LARGE SCALE GENOMIC DNA]</scope>
    <source>
        <strain evidence="1 2">JCM 19301</strain>
    </source>
</reference>
<dbReference type="Proteomes" id="UP000029641">
    <property type="component" value="Unassembled WGS sequence"/>
</dbReference>
<sequence>MVGFSSSVTVTVCVHEAEFPELSVTVQVTIVSPSGNVLGASLVTVDTTQSDVVGVPKFTPEAEQSPASADTDILAGQLIVGSTLSITVTVCVQVAVFPEPSVTVQVTIVSPNGYVLGASLVTEATEQLSSVIGVPKFTVETSQAAASILTLMLAGQVIVGFSSSVTVTVCVQVVVFPEPSVINQVTVVSPKPNSKVIGSMVVPFTCASVVATEQLSLDTGVPRATVVYSFQYRHQRYWQ</sequence>
<gene>
    <name evidence="1" type="ORF">JCM19301_2967</name>
</gene>